<reference evidence="2 3" key="1">
    <citation type="submission" date="2017-07" db="EMBL/GenBank/DDBJ databases">
        <title>Tetzosporium hominis gen.nov. sp.nov.</title>
        <authorList>
            <person name="Tetz G."/>
            <person name="Tetz V."/>
        </authorList>
    </citation>
    <scope>NUCLEOTIDE SEQUENCE [LARGE SCALE GENOMIC DNA]</scope>
    <source>
        <strain evidence="2 3">VT-49</strain>
    </source>
</reference>
<dbReference type="RefSeq" id="WP_094942042.1">
    <property type="nucleotide sequence ID" value="NZ_NOKQ01000187.1"/>
</dbReference>
<sequence>MGFEDIFRMAGVGILLALLHVFLELNNKSEYSFFISVTAFLYFSIKLLRIVTEFSKVIQDYLRWLNEM</sequence>
<keyword evidence="1" id="KW-0812">Transmembrane</keyword>
<dbReference type="EMBL" id="NOKQ01000187">
    <property type="protein sequence ID" value="OZS78808.1"/>
    <property type="molecule type" value="Genomic_DNA"/>
</dbReference>
<organism evidence="2 3">
    <name type="scientific">Tetzosporium hominis</name>
    <dbReference type="NCBI Taxonomy" id="2020506"/>
    <lineage>
        <taxon>Bacteria</taxon>
        <taxon>Bacillati</taxon>
        <taxon>Bacillota</taxon>
        <taxon>Bacilli</taxon>
        <taxon>Bacillales</taxon>
        <taxon>Caryophanaceae</taxon>
        <taxon>Tetzosporium</taxon>
    </lineage>
</organism>
<proteinExistence type="predicted"/>
<name>A0A264W5D8_9BACL</name>
<comment type="caution">
    <text evidence="2">The sequence shown here is derived from an EMBL/GenBank/DDBJ whole genome shotgun (WGS) entry which is preliminary data.</text>
</comment>
<gene>
    <name evidence="2" type="ORF">CF394_04520</name>
</gene>
<evidence type="ECO:0000256" key="1">
    <source>
        <dbReference type="SAM" id="Phobius"/>
    </source>
</evidence>
<keyword evidence="3" id="KW-1185">Reference proteome</keyword>
<keyword evidence="1" id="KW-1133">Transmembrane helix</keyword>
<protein>
    <recommendedName>
        <fullName evidence="4">Stage III sporulation protein AC</fullName>
    </recommendedName>
</protein>
<evidence type="ECO:0000313" key="2">
    <source>
        <dbReference type="EMBL" id="OZS78808.1"/>
    </source>
</evidence>
<feature type="transmembrane region" description="Helical" evidence="1">
    <location>
        <begin position="7"/>
        <end position="25"/>
    </location>
</feature>
<evidence type="ECO:0008006" key="4">
    <source>
        <dbReference type="Google" id="ProtNLM"/>
    </source>
</evidence>
<dbReference type="Pfam" id="PF06686">
    <property type="entry name" value="SpoIIIAC"/>
    <property type="match status" value="1"/>
</dbReference>
<evidence type="ECO:0000313" key="3">
    <source>
        <dbReference type="Proteomes" id="UP000217065"/>
    </source>
</evidence>
<dbReference type="InterPro" id="IPR025664">
    <property type="entry name" value="Spore_III_AC/AD"/>
</dbReference>
<dbReference type="Proteomes" id="UP000217065">
    <property type="component" value="Unassembled WGS sequence"/>
</dbReference>
<feature type="transmembrane region" description="Helical" evidence="1">
    <location>
        <begin position="31"/>
        <end position="48"/>
    </location>
</feature>
<dbReference type="OrthoDB" id="2736173at2"/>
<dbReference type="AlphaFoldDB" id="A0A264W5D8"/>
<accession>A0A264W5D8</accession>
<keyword evidence="1" id="KW-0472">Membrane</keyword>